<dbReference type="GO" id="GO:0004674">
    <property type="term" value="F:protein serine/threonine kinase activity"/>
    <property type="evidence" value="ECO:0007669"/>
    <property type="project" value="UniProtKB-KW"/>
</dbReference>
<protein>
    <recommendedName>
        <fullName evidence="10">Protein kinase domain-containing protein</fullName>
    </recommendedName>
</protein>
<gene>
    <name evidence="11" type="ORF">DBRI1063_LOCUS9143</name>
</gene>
<evidence type="ECO:0000256" key="5">
    <source>
        <dbReference type="ARBA" id="ARBA00022840"/>
    </source>
</evidence>
<sequence>MMRGSALAPLDKNKPLVSSNLPPQLQSKKKIVYRTKKTVSTAKRSIKLQPTYDNTKPKLMTTSAAPRSYSKSKLLQDSEDKESHAHNIKRKSPPPSLEDEPDILTAITPHSLPPQEHHQLFPSPSTSILRSHFPAHENYGNKDDDTTTFFESSSIWSYNVYGHVHQRSLNSSPPKEEDAAPAQCPSFSFKPKTWSSHDFNVLTQLGKGKFGIVYAATYKQQLDCTSDNSDSEDDGDDDEGGPVALKILHKQKVLQCSTAPRLLRREVEIQSRLNHDNILRLHGYFHDKSSIYLVLEPSESGDLYKNCMSSSSNNSLSLQVSSSYIKQVTLALRYLSQHSVAHRDIKPENLLLCGRHQEIIKLCDFGWAVHAPPPSHNMRMTLCGTPEYVPPEMLRYEGEEDEERECAGKTKKKRRRKYSSSSMLSSHTPLSKLRKKYDARFVDSWALGVLAYEMVLGKTPFYVSRQDQEEEAKQKGCQQHEVIFDRINTFVDIEPMSYRDLIESRDDMDYEEEGEVFVDFVRGFMKRDPRRRMTMDDALSHPWIC</sequence>
<feature type="binding site" evidence="7">
    <location>
        <position position="364"/>
    </location>
    <ligand>
        <name>ATP</name>
        <dbReference type="ChEBI" id="CHEBI:30616"/>
    </ligand>
</feature>
<dbReference type="Gene3D" id="1.10.510.10">
    <property type="entry name" value="Transferase(Phosphotransferase) domain 1"/>
    <property type="match status" value="1"/>
</dbReference>
<name>A0A6U3QRC8_9STRA</name>
<accession>A0A6U3QRC8</accession>
<keyword evidence="4" id="KW-0418">Kinase</keyword>
<dbReference type="InterPro" id="IPR030616">
    <property type="entry name" value="Aur-like"/>
</dbReference>
<keyword evidence="3 7" id="KW-0547">Nucleotide-binding</keyword>
<organism evidence="11">
    <name type="scientific">Ditylum brightwellii</name>
    <dbReference type="NCBI Taxonomy" id="49249"/>
    <lineage>
        <taxon>Eukaryota</taxon>
        <taxon>Sar</taxon>
        <taxon>Stramenopiles</taxon>
        <taxon>Ochrophyta</taxon>
        <taxon>Bacillariophyta</taxon>
        <taxon>Mediophyceae</taxon>
        <taxon>Lithodesmiophycidae</taxon>
        <taxon>Lithodesmiales</taxon>
        <taxon>Lithodesmiaceae</taxon>
        <taxon>Ditylum</taxon>
    </lineage>
</organism>
<feature type="region of interest" description="Disordered" evidence="9">
    <location>
        <begin position="399"/>
        <end position="425"/>
    </location>
</feature>
<keyword evidence="1" id="KW-0723">Serine/threonine-protein kinase</keyword>
<dbReference type="EMBL" id="HBGN01014304">
    <property type="protein sequence ID" value="CAD9326421.1"/>
    <property type="molecule type" value="Transcribed_RNA"/>
</dbReference>
<dbReference type="InterPro" id="IPR008271">
    <property type="entry name" value="Ser/Thr_kinase_AS"/>
</dbReference>
<feature type="compositionally biased region" description="Basic and acidic residues" evidence="9">
    <location>
        <begin position="74"/>
        <end position="85"/>
    </location>
</feature>
<dbReference type="PROSITE" id="PS00108">
    <property type="entry name" value="PROTEIN_KINASE_ST"/>
    <property type="match status" value="1"/>
</dbReference>
<evidence type="ECO:0000256" key="2">
    <source>
        <dbReference type="ARBA" id="ARBA00022679"/>
    </source>
</evidence>
<dbReference type="PROSITE" id="PS50011">
    <property type="entry name" value="PROTEIN_KINASE_DOM"/>
    <property type="match status" value="1"/>
</dbReference>
<dbReference type="AlphaFoldDB" id="A0A6U3QRC8"/>
<dbReference type="PANTHER" id="PTHR24350">
    <property type="entry name" value="SERINE/THREONINE-PROTEIN KINASE IAL-RELATED"/>
    <property type="match status" value="1"/>
</dbReference>
<reference evidence="11" key="1">
    <citation type="submission" date="2021-01" db="EMBL/GenBank/DDBJ databases">
        <authorList>
            <person name="Corre E."/>
            <person name="Pelletier E."/>
            <person name="Niang G."/>
            <person name="Scheremetjew M."/>
            <person name="Finn R."/>
            <person name="Kale V."/>
            <person name="Holt S."/>
            <person name="Cochrane G."/>
            <person name="Meng A."/>
            <person name="Brown T."/>
            <person name="Cohen L."/>
        </authorList>
    </citation>
    <scope>NUCLEOTIDE SEQUENCE</scope>
    <source>
        <strain evidence="11">Pop2</strain>
    </source>
</reference>
<evidence type="ECO:0000256" key="7">
    <source>
        <dbReference type="PIRSR" id="PIRSR630616-2"/>
    </source>
</evidence>
<dbReference type="SUPFAM" id="SSF56112">
    <property type="entry name" value="Protein kinase-like (PK-like)"/>
    <property type="match status" value="1"/>
</dbReference>
<evidence type="ECO:0000256" key="3">
    <source>
        <dbReference type="ARBA" id="ARBA00022741"/>
    </source>
</evidence>
<feature type="compositionally biased region" description="Polar residues" evidence="9">
    <location>
        <begin position="16"/>
        <end position="26"/>
    </location>
</feature>
<evidence type="ECO:0000256" key="9">
    <source>
        <dbReference type="SAM" id="MobiDB-lite"/>
    </source>
</evidence>
<evidence type="ECO:0000256" key="6">
    <source>
        <dbReference type="PIRSR" id="PIRSR630616-1"/>
    </source>
</evidence>
<dbReference type="SMART" id="SM00220">
    <property type="entry name" value="S_TKc"/>
    <property type="match status" value="1"/>
</dbReference>
<evidence type="ECO:0000259" key="10">
    <source>
        <dbReference type="PROSITE" id="PS50011"/>
    </source>
</evidence>
<dbReference type="InterPro" id="IPR011009">
    <property type="entry name" value="Kinase-like_dom_sf"/>
</dbReference>
<feature type="binding site" evidence="7">
    <location>
        <position position="246"/>
    </location>
    <ligand>
        <name>ATP</name>
        <dbReference type="ChEBI" id="CHEBI:30616"/>
    </ligand>
</feature>
<feature type="binding site" evidence="7">
    <location>
        <position position="209"/>
    </location>
    <ligand>
        <name>ATP</name>
        <dbReference type="ChEBI" id="CHEBI:30616"/>
    </ligand>
</feature>
<keyword evidence="2" id="KW-0808">Transferase</keyword>
<dbReference type="Pfam" id="PF00069">
    <property type="entry name" value="Pkinase"/>
    <property type="match status" value="2"/>
</dbReference>
<feature type="cross-link" description="Glycyl lysine isopeptide (Lys-Gly) (interchain with G-Cter in SUMO2)" evidence="8">
    <location>
        <position position="346"/>
    </location>
</feature>
<feature type="domain" description="Protein kinase" evidence="10">
    <location>
        <begin position="199"/>
        <end position="544"/>
    </location>
</feature>
<feature type="compositionally biased region" description="Basic residues" evidence="9">
    <location>
        <begin position="409"/>
        <end position="418"/>
    </location>
</feature>
<evidence type="ECO:0000256" key="1">
    <source>
        <dbReference type="ARBA" id="ARBA00022527"/>
    </source>
</evidence>
<feature type="compositionally biased region" description="Polar residues" evidence="9">
    <location>
        <begin position="60"/>
        <end position="73"/>
    </location>
</feature>
<dbReference type="Gene3D" id="3.30.200.20">
    <property type="entry name" value="Phosphorylase Kinase, domain 1"/>
    <property type="match status" value="1"/>
</dbReference>
<proteinExistence type="predicted"/>
<feature type="region of interest" description="Disordered" evidence="9">
    <location>
        <begin position="1"/>
        <end position="102"/>
    </location>
</feature>
<dbReference type="InterPro" id="IPR000719">
    <property type="entry name" value="Prot_kinase_dom"/>
</dbReference>
<evidence type="ECO:0000313" key="11">
    <source>
        <dbReference type="EMBL" id="CAD9326421.1"/>
    </source>
</evidence>
<feature type="binding site" evidence="7">
    <location>
        <begin position="348"/>
        <end position="349"/>
    </location>
    <ligand>
        <name>ATP</name>
        <dbReference type="ChEBI" id="CHEBI:30616"/>
    </ligand>
</feature>
<dbReference type="GO" id="GO:0005524">
    <property type="term" value="F:ATP binding"/>
    <property type="evidence" value="ECO:0007669"/>
    <property type="project" value="UniProtKB-KW"/>
</dbReference>
<feature type="active site" description="Proton acceptor" evidence="6">
    <location>
        <position position="344"/>
    </location>
</feature>
<evidence type="ECO:0000256" key="4">
    <source>
        <dbReference type="ARBA" id="ARBA00022777"/>
    </source>
</evidence>
<keyword evidence="5 7" id="KW-0067">ATP-binding</keyword>
<feature type="compositionally biased region" description="Basic residues" evidence="9">
    <location>
        <begin position="27"/>
        <end position="37"/>
    </location>
</feature>
<evidence type="ECO:0000256" key="8">
    <source>
        <dbReference type="PIRSR" id="PIRSR630616-3"/>
    </source>
</evidence>